<protein>
    <recommendedName>
        <fullName evidence="4">Terminase small subunit</fullName>
    </recommendedName>
</protein>
<gene>
    <name evidence="2" type="ORF">CCUG60884_01419</name>
</gene>
<dbReference type="EMBL" id="PECL01000007">
    <property type="protein sequence ID" value="TEA06281.1"/>
    <property type="molecule type" value="Genomic_DNA"/>
</dbReference>
<organism evidence="2 3">
    <name type="scientific">Mycobacteroides salmoniphilum</name>
    <dbReference type="NCBI Taxonomy" id="404941"/>
    <lineage>
        <taxon>Bacteria</taxon>
        <taxon>Bacillati</taxon>
        <taxon>Actinomycetota</taxon>
        <taxon>Actinomycetes</taxon>
        <taxon>Mycobacteriales</taxon>
        <taxon>Mycobacteriaceae</taxon>
        <taxon>Mycobacteroides</taxon>
    </lineage>
</organism>
<evidence type="ECO:0000313" key="3">
    <source>
        <dbReference type="Proteomes" id="UP000294604"/>
    </source>
</evidence>
<dbReference type="AlphaFoldDB" id="A0A4V3I165"/>
<evidence type="ECO:0000256" key="1">
    <source>
        <dbReference type="SAM" id="MobiDB-lite"/>
    </source>
</evidence>
<comment type="caution">
    <text evidence="2">The sequence shown here is derived from an EMBL/GenBank/DDBJ whole genome shotgun (WGS) entry which is preliminary data.</text>
</comment>
<evidence type="ECO:0008006" key="4">
    <source>
        <dbReference type="Google" id="ProtNLM"/>
    </source>
</evidence>
<reference evidence="2 3" key="1">
    <citation type="journal article" date="2019" name="Sci. Rep.">
        <title>Extended insight into the Mycobacterium chelonae-abscessus complex through whole genome sequencing of Mycobacterium salmoniphilum outbreak and Mycobacterium salmoniphilum-like strains.</title>
        <authorList>
            <person name="Behra P.R.K."/>
            <person name="Das S."/>
            <person name="Pettersson B.M.F."/>
            <person name="Shirreff L."/>
            <person name="DuCote T."/>
            <person name="Jacobsson K.G."/>
            <person name="Ennis D.G."/>
            <person name="Kirsebom L.A."/>
        </authorList>
    </citation>
    <scope>NUCLEOTIDE SEQUENCE [LARGE SCALE GENOMIC DNA]</scope>
    <source>
        <strain evidence="2 3">CCUG 60884</strain>
    </source>
</reference>
<feature type="region of interest" description="Disordered" evidence="1">
    <location>
        <begin position="134"/>
        <end position="163"/>
    </location>
</feature>
<sequence>MWVTRAYGPKLLISVSALHTEAVFWNPKARLHQREQVNMANRAKEKSAGDALIDGILADLDEADREPDGREVVWLEQARHLANRIAELEECISNDGLTVVLNSGRAVLHPAVAEVRQHRAALARVVAGVQMEETSVKDPTKQKAAQAKWRAHNEARRRAKGVV</sequence>
<evidence type="ECO:0000313" key="2">
    <source>
        <dbReference type="EMBL" id="TEA06281.1"/>
    </source>
</evidence>
<accession>A0A4V3I165</accession>
<name>A0A4V3I165_9MYCO</name>
<proteinExistence type="predicted"/>
<dbReference type="Proteomes" id="UP000294604">
    <property type="component" value="Unassembled WGS sequence"/>
</dbReference>